<dbReference type="Proteomes" id="UP001303222">
    <property type="component" value="Unassembled WGS sequence"/>
</dbReference>
<keyword evidence="2" id="KW-0812">Transmembrane</keyword>
<gene>
    <name evidence="4" type="ORF">QBC32DRAFT_263128</name>
</gene>
<feature type="signal peptide" evidence="3">
    <location>
        <begin position="1"/>
        <end position="15"/>
    </location>
</feature>
<feature type="compositionally biased region" description="Basic and acidic residues" evidence="1">
    <location>
        <begin position="644"/>
        <end position="655"/>
    </location>
</feature>
<accession>A0AAN6SFD6</accession>
<evidence type="ECO:0000256" key="2">
    <source>
        <dbReference type="SAM" id="Phobius"/>
    </source>
</evidence>
<feature type="chain" id="PRO_5042879212" evidence="3">
    <location>
        <begin position="16"/>
        <end position="655"/>
    </location>
</feature>
<organism evidence="4 5">
    <name type="scientific">Pseudoneurospora amorphoporcata</name>
    <dbReference type="NCBI Taxonomy" id="241081"/>
    <lineage>
        <taxon>Eukaryota</taxon>
        <taxon>Fungi</taxon>
        <taxon>Dikarya</taxon>
        <taxon>Ascomycota</taxon>
        <taxon>Pezizomycotina</taxon>
        <taxon>Sordariomycetes</taxon>
        <taxon>Sordariomycetidae</taxon>
        <taxon>Sordariales</taxon>
        <taxon>Sordariaceae</taxon>
        <taxon>Pseudoneurospora</taxon>
    </lineage>
</organism>
<feature type="compositionally biased region" description="Basic and acidic residues" evidence="1">
    <location>
        <begin position="571"/>
        <end position="591"/>
    </location>
</feature>
<reference evidence="4" key="1">
    <citation type="journal article" date="2023" name="Mol. Phylogenet. Evol.">
        <title>Genome-scale phylogeny and comparative genomics of the fungal order Sordariales.</title>
        <authorList>
            <person name="Hensen N."/>
            <person name="Bonometti L."/>
            <person name="Westerberg I."/>
            <person name="Brannstrom I.O."/>
            <person name="Guillou S."/>
            <person name="Cros-Aarteil S."/>
            <person name="Calhoun S."/>
            <person name="Haridas S."/>
            <person name="Kuo A."/>
            <person name="Mondo S."/>
            <person name="Pangilinan J."/>
            <person name="Riley R."/>
            <person name="LaButti K."/>
            <person name="Andreopoulos B."/>
            <person name="Lipzen A."/>
            <person name="Chen C."/>
            <person name="Yan M."/>
            <person name="Daum C."/>
            <person name="Ng V."/>
            <person name="Clum A."/>
            <person name="Steindorff A."/>
            <person name="Ohm R.A."/>
            <person name="Martin F."/>
            <person name="Silar P."/>
            <person name="Natvig D.O."/>
            <person name="Lalanne C."/>
            <person name="Gautier V."/>
            <person name="Ament-Velasquez S.L."/>
            <person name="Kruys A."/>
            <person name="Hutchinson M.I."/>
            <person name="Powell A.J."/>
            <person name="Barry K."/>
            <person name="Miller A.N."/>
            <person name="Grigoriev I.V."/>
            <person name="Debuchy R."/>
            <person name="Gladieux P."/>
            <person name="Hiltunen Thoren M."/>
            <person name="Johannesson H."/>
        </authorList>
    </citation>
    <scope>NUCLEOTIDE SEQUENCE</scope>
    <source>
        <strain evidence="4">CBS 626.80</strain>
    </source>
</reference>
<name>A0AAN6SFD6_9PEZI</name>
<proteinExistence type="predicted"/>
<reference evidence="4" key="2">
    <citation type="submission" date="2023-06" db="EMBL/GenBank/DDBJ databases">
        <authorList>
            <consortium name="Lawrence Berkeley National Laboratory"/>
            <person name="Mondo S.J."/>
            <person name="Hensen N."/>
            <person name="Bonometti L."/>
            <person name="Westerberg I."/>
            <person name="Brannstrom I.O."/>
            <person name="Guillou S."/>
            <person name="Cros-Aarteil S."/>
            <person name="Calhoun S."/>
            <person name="Haridas S."/>
            <person name="Kuo A."/>
            <person name="Pangilinan J."/>
            <person name="Riley R."/>
            <person name="Labutti K."/>
            <person name="Andreopoulos B."/>
            <person name="Lipzen A."/>
            <person name="Chen C."/>
            <person name="Yanf M."/>
            <person name="Daum C."/>
            <person name="Ng V."/>
            <person name="Clum A."/>
            <person name="Steindorff A."/>
            <person name="Ohm R."/>
            <person name="Martin F."/>
            <person name="Silar P."/>
            <person name="Natvig D."/>
            <person name="Lalanne C."/>
            <person name="Gautier V."/>
            <person name="Ament-Velasquez S.L."/>
            <person name="Kruys A."/>
            <person name="Hutchinson M.I."/>
            <person name="Powell A.J."/>
            <person name="Barry K."/>
            <person name="Miller A.N."/>
            <person name="Grigoriev I.V."/>
            <person name="Debuchy R."/>
            <person name="Gladieux P."/>
            <person name="Thoren M.H."/>
            <person name="Johannesson H."/>
        </authorList>
    </citation>
    <scope>NUCLEOTIDE SEQUENCE</scope>
    <source>
        <strain evidence="4">CBS 626.80</strain>
    </source>
</reference>
<evidence type="ECO:0000313" key="5">
    <source>
        <dbReference type="Proteomes" id="UP001303222"/>
    </source>
</evidence>
<dbReference type="AlphaFoldDB" id="A0AAN6SFD6"/>
<dbReference type="EMBL" id="MU859156">
    <property type="protein sequence ID" value="KAK3951153.1"/>
    <property type="molecule type" value="Genomic_DNA"/>
</dbReference>
<keyword evidence="3" id="KW-0732">Signal</keyword>
<keyword evidence="2" id="KW-1133">Transmembrane helix</keyword>
<comment type="caution">
    <text evidence="4">The sequence shown here is derived from an EMBL/GenBank/DDBJ whole genome shotgun (WGS) entry which is preliminary data.</text>
</comment>
<evidence type="ECO:0000256" key="3">
    <source>
        <dbReference type="SAM" id="SignalP"/>
    </source>
</evidence>
<feature type="region of interest" description="Disordered" evidence="1">
    <location>
        <begin position="536"/>
        <end position="655"/>
    </location>
</feature>
<feature type="transmembrane region" description="Helical" evidence="2">
    <location>
        <begin position="391"/>
        <end position="413"/>
    </location>
</feature>
<keyword evidence="5" id="KW-1185">Reference proteome</keyword>
<keyword evidence="2" id="KW-0472">Membrane</keyword>
<evidence type="ECO:0000256" key="1">
    <source>
        <dbReference type="SAM" id="MobiDB-lite"/>
    </source>
</evidence>
<sequence length="655" mass="70276">MLLTPTLALLPAASPIPPAPAPSTATATATATATLPGNRHDAALKPRQTDFWPAYFWPENFPPDRWPGQDFGAGWGAVSRPCHADQFYSCAGPYMRGDDSCQNGNAVYSGRMTGDWGCFCDHAKKFFKCMSDAENDDPKCWNDGYSGENWQLNWYHNWCGDNPPPSIMAEMTQPRTANLSFTTPEFVYAISGDHHPSVTRVNDPIYKGSGSLLSGECTSTDFTLVSASGGYTKYYAGFQGCNDDRPQCCPWPVSANSARDASPVTVNVEIEPEIEIKHKRGDDYPQPAHGYKAKLKHCPDDYYSVSGGCCPAGYYFFTSAIGGQTPCWSPLGSTASVPPLTRVAAASNSNDGVLPTNVENETVPTSAVNNMVFSRHYSVDSPKSLSLGASLGIALGASVTVSAVFSTIIWLLLRKRRQKKARLRTATQQADNNNHPGIWGGPHGSDEQLFQVPPQELNTFKTTTTTTTTTVDRMAAARTRNSPYASQQAQDFQQPQQSFGFHNVGTHGHNSGMNNDPVSGVPLSVHIPPRVSSRSAAAAGYASPPPIASPRTMLSPSTRDGNLWGGAVDLKGVDSKDGHGPVDSKGGKEEEALQNAGGESGAAGSSSSHNGDRQQRQLHPAELAGHPVLGHNGRESGYGLDEVEGQHEPPPEYRE</sequence>
<evidence type="ECO:0000313" key="4">
    <source>
        <dbReference type="EMBL" id="KAK3951153.1"/>
    </source>
</evidence>
<protein>
    <submittedName>
        <fullName evidence="4">Uncharacterized protein</fullName>
    </submittedName>
</protein>